<feature type="compositionally biased region" description="Basic and acidic residues" evidence="1">
    <location>
        <begin position="383"/>
        <end position="395"/>
    </location>
</feature>
<dbReference type="Proteomes" id="UP000309676">
    <property type="component" value="Unassembled WGS sequence"/>
</dbReference>
<organism evidence="2 3">
    <name type="scientific">Paenibacillus antri</name>
    <dbReference type="NCBI Taxonomy" id="2582848"/>
    <lineage>
        <taxon>Bacteria</taxon>
        <taxon>Bacillati</taxon>
        <taxon>Bacillota</taxon>
        <taxon>Bacilli</taxon>
        <taxon>Bacillales</taxon>
        <taxon>Paenibacillaceae</taxon>
        <taxon>Paenibacillus</taxon>
    </lineage>
</organism>
<dbReference type="OrthoDB" id="7869153at2"/>
<protein>
    <submittedName>
        <fullName evidence="2">YheC/YheD family protein</fullName>
    </submittedName>
</protein>
<feature type="compositionally biased region" description="Basic residues" evidence="1">
    <location>
        <begin position="396"/>
        <end position="407"/>
    </location>
</feature>
<evidence type="ECO:0000313" key="2">
    <source>
        <dbReference type="EMBL" id="TLS51066.1"/>
    </source>
</evidence>
<dbReference type="EMBL" id="VCIW01000011">
    <property type="protein sequence ID" value="TLS51066.1"/>
    <property type="molecule type" value="Genomic_DNA"/>
</dbReference>
<dbReference type="AlphaFoldDB" id="A0A5R9G9M6"/>
<proteinExistence type="predicted"/>
<name>A0A5R9G9M6_9BACL</name>
<evidence type="ECO:0000313" key="3">
    <source>
        <dbReference type="Proteomes" id="UP000309676"/>
    </source>
</evidence>
<comment type="caution">
    <text evidence="2">The sequence shown here is derived from an EMBL/GenBank/DDBJ whole genome shotgun (WGS) entry which is preliminary data.</text>
</comment>
<dbReference type="SUPFAM" id="SSF56059">
    <property type="entry name" value="Glutathione synthetase ATP-binding domain-like"/>
    <property type="match status" value="1"/>
</dbReference>
<evidence type="ECO:0000256" key="1">
    <source>
        <dbReference type="SAM" id="MobiDB-lite"/>
    </source>
</evidence>
<gene>
    <name evidence="2" type="ORF">FE782_16895</name>
</gene>
<feature type="region of interest" description="Disordered" evidence="1">
    <location>
        <begin position="382"/>
        <end position="407"/>
    </location>
</feature>
<accession>A0A5R9G9M6</accession>
<dbReference type="InterPro" id="IPR026838">
    <property type="entry name" value="YheC/D"/>
</dbReference>
<dbReference type="RefSeq" id="WP_138195418.1">
    <property type="nucleotide sequence ID" value="NZ_VCIW01000011.1"/>
</dbReference>
<reference evidence="2 3" key="1">
    <citation type="submission" date="2019-05" db="EMBL/GenBank/DDBJ databases">
        <authorList>
            <person name="Narsing Rao M.P."/>
            <person name="Li W.J."/>
        </authorList>
    </citation>
    <scope>NUCLEOTIDE SEQUENCE [LARGE SCALE GENOMIC DNA]</scope>
    <source>
        <strain evidence="2 3">SYSU_K30003</strain>
    </source>
</reference>
<dbReference type="Pfam" id="PF14398">
    <property type="entry name" value="ATPgrasp_YheCD"/>
    <property type="match status" value="1"/>
</dbReference>
<sequence length="407" mass="46106">MDLQTHRLNAQTKNSPATVAAILTYRDNTRIFRGNRDNFIDLLRTAKKEGVTAYIVAQDDLDLRARKLKGYVYSASKRKWVLGERPFPDIVYNRIPYRKFEQLPEVQEIIRECLAHPTIRFFNPSFFSKWSLFEWLKESKLTRGHIPETVRLTGLSDFARMVRKYRNVYLKPVKGKAGKGIMKVQQVSGKRRSAEAGYRLTCQSGDGVESMTFDTVSAMYDTVKRYMDGKEYIAQQGISLAVAGGRPFDLRALVQKNDRGEWRVSGIGARVAGASSITTHVPRGGSIGDPTKLLGTVFGPTSGRSILRQARETALVLASQIEKGSGHTLGEMSMDLGVDTTGKLWFFEANSKPMKFDEPHIREKSLRRLVRFWKYLVSASPEGRPRVNKSLERARRVGRGPAKRRNR</sequence>
<keyword evidence="3" id="KW-1185">Reference proteome</keyword>